<organism evidence="1">
    <name type="scientific">candidate division CPR3 bacterium</name>
    <dbReference type="NCBI Taxonomy" id="2268181"/>
    <lineage>
        <taxon>Bacteria</taxon>
        <taxon>Bacteria division CPR3</taxon>
    </lineage>
</organism>
<sequence>MHPNLAEIYPLPKYEEYIRCKNDPSIAEVVLNLSDPYSVEEFNNLIREINAYIESLNGSLPDHQAINNFLARGVKIVFRERERREKDGSEQEKGA</sequence>
<name>A0A7C5YXI6_UNCC3</name>
<proteinExistence type="predicted"/>
<dbReference type="EMBL" id="DRVY01000041">
    <property type="protein sequence ID" value="HHR92141.1"/>
    <property type="molecule type" value="Genomic_DNA"/>
</dbReference>
<protein>
    <submittedName>
        <fullName evidence="1">Uncharacterized protein</fullName>
    </submittedName>
</protein>
<accession>A0A7C5YXI6</accession>
<dbReference type="AlphaFoldDB" id="A0A7C5YXI6"/>
<reference evidence="1" key="1">
    <citation type="journal article" date="2020" name="mSystems">
        <title>Genome- and Community-Level Interaction Insights into Carbon Utilization and Element Cycling Functions of Hydrothermarchaeota in Hydrothermal Sediment.</title>
        <authorList>
            <person name="Zhou Z."/>
            <person name="Liu Y."/>
            <person name="Xu W."/>
            <person name="Pan J."/>
            <person name="Luo Z.H."/>
            <person name="Li M."/>
        </authorList>
    </citation>
    <scope>NUCLEOTIDE SEQUENCE [LARGE SCALE GENOMIC DNA]</scope>
    <source>
        <strain evidence="1">SpSt-1042</strain>
    </source>
</reference>
<gene>
    <name evidence="1" type="ORF">ENL96_01335</name>
</gene>
<evidence type="ECO:0000313" key="1">
    <source>
        <dbReference type="EMBL" id="HHR92141.1"/>
    </source>
</evidence>
<comment type="caution">
    <text evidence="1">The sequence shown here is derived from an EMBL/GenBank/DDBJ whole genome shotgun (WGS) entry which is preliminary data.</text>
</comment>